<protein>
    <submittedName>
        <fullName evidence="4">Polar amino acid transport system substrate-binding protein</fullName>
    </submittedName>
</protein>
<dbReference type="SUPFAM" id="SSF53850">
    <property type="entry name" value="Periplasmic binding protein-like II"/>
    <property type="match status" value="1"/>
</dbReference>
<dbReference type="SMART" id="SM00062">
    <property type="entry name" value="PBPb"/>
    <property type="match status" value="1"/>
</dbReference>
<comment type="similarity">
    <text evidence="1">Belongs to the bacterial solute-binding protein 3 family.</text>
</comment>
<dbReference type="Gene3D" id="3.40.190.10">
    <property type="entry name" value="Periplasmic binding protein-like II"/>
    <property type="match status" value="2"/>
</dbReference>
<dbReference type="AlphaFoldDB" id="A0A1G8Z140"/>
<evidence type="ECO:0000313" key="4">
    <source>
        <dbReference type="EMBL" id="SDK08687.1"/>
    </source>
</evidence>
<reference evidence="4 5" key="1">
    <citation type="submission" date="2016-10" db="EMBL/GenBank/DDBJ databases">
        <authorList>
            <person name="de Groot N.N."/>
        </authorList>
    </citation>
    <scope>NUCLEOTIDE SEQUENCE [LARGE SCALE GENOMIC DNA]</scope>
    <source>
        <strain evidence="4 5">JCM 21544</strain>
    </source>
</reference>
<dbReference type="PANTHER" id="PTHR35936">
    <property type="entry name" value="MEMBRANE-BOUND LYTIC MUREIN TRANSGLYCOSYLASE F"/>
    <property type="match status" value="1"/>
</dbReference>
<name>A0A1G8Z140_9PSED</name>
<evidence type="ECO:0000313" key="5">
    <source>
        <dbReference type="Proteomes" id="UP000198706"/>
    </source>
</evidence>
<evidence type="ECO:0000256" key="2">
    <source>
        <dbReference type="ARBA" id="ARBA00022729"/>
    </source>
</evidence>
<dbReference type="PANTHER" id="PTHR35936:SF25">
    <property type="entry name" value="ABC TRANSPORTER SUBSTRATE-BINDING PROTEIN"/>
    <property type="match status" value="1"/>
</dbReference>
<dbReference type="RefSeq" id="WP_084334176.1">
    <property type="nucleotide sequence ID" value="NZ_CBKZNZ010000190.1"/>
</dbReference>
<organism evidence="4 5">
    <name type="scientific">Pseudomonas indica</name>
    <dbReference type="NCBI Taxonomy" id="137658"/>
    <lineage>
        <taxon>Bacteria</taxon>
        <taxon>Pseudomonadati</taxon>
        <taxon>Pseudomonadota</taxon>
        <taxon>Gammaproteobacteria</taxon>
        <taxon>Pseudomonadales</taxon>
        <taxon>Pseudomonadaceae</taxon>
        <taxon>Pseudomonas</taxon>
    </lineage>
</organism>
<gene>
    <name evidence="4" type="ORF">SAMN05216186_104165</name>
</gene>
<dbReference type="EMBL" id="FNFD01000004">
    <property type="protein sequence ID" value="SDK08687.1"/>
    <property type="molecule type" value="Genomic_DNA"/>
</dbReference>
<dbReference type="STRING" id="137658.SAMN05216186_104165"/>
<keyword evidence="5" id="KW-1185">Reference proteome</keyword>
<keyword evidence="2" id="KW-0732">Signal</keyword>
<dbReference type="Pfam" id="PF00497">
    <property type="entry name" value="SBP_bac_3"/>
    <property type="match status" value="1"/>
</dbReference>
<feature type="domain" description="Solute-binding protein family 3/N-terminal" evidence="3">
    <location>
        <begin position="21"/>
        <end position="240"/>
    </location>
</feature>
<evidence type="ECO:0000259" key="3">
    <source>
        <dbReference type="SMART" id="SM00062"/>
    </source>
</evidence>
<evidence type="ECO:0000256" key="1">
    <source>
        <dbReference type="ARBA" id="ARBA00010333"/>
    </source>
</evidence>
<proteinExistence type="inferred from homology"/>
<dbReference type="InterPro" id="IPR001638">
    <property type="entry name" value="Solute-binding_3/MltF_N"/>
</dbReference>
<accession>A0A1G8Z140</accession>
<dbReference type="Proteomes" id="UP000198706">
    <property type="component" value="Unassembled WGS sequence"/>
</dbReference>
<sequence>MGRGVLGWVLLWLAVGVSADPVRMGFGTHKPPYIFENEQRGLEYDIVDAALRSAGYTIEAHYLPMERLHLMLKRGELDGIATTNRHGQLDVAYSDVYIQYHNVAAALASRNYDIRNIADLGRYSVSAFQRARYLLGPEFQAMAEHNPRYREEAHQIARNRLLYSGRIDVVVGDLRILNYFNREVADQVDVTQPLTLYELFPPTPYRVGFRTASMRDKFNRGLATIRSNGTYRAIERRYEAY</sequence>